<gene>
    <name evidence="1" type="ORF">TTRE_0000851601</name>
</gene>
<organism evidence="1 2">
    <name type="scientific">Trichuris trichiura</name>
    <name type="common">Whipworm</name>
    <name type="synonym">Trichocephalus trichiurus</name>
    <dbReference type="NCBI Taxonomy" id="36087"/>
    <lineage>
        <taxon>Eukaryota</taxon>
        <taxon>Metazoa</taxon>
        <taxon>Ecdysozoa</taxon>
        <taxon>Nematoda</taxon>
        <taxon>Enoplea</taxon>
        <taxon>Dorylaimia</taxon>
        <taxon>Trichinellida</taxon>
        <taxon>Trichuridae</taxon>
        <taxon>Trichuris</taxon>
    </lineage>
</organism>
<keyword evidence="2" id="KW-1185">Reference proteome</keyword>
<protein>
    <submittedName>
        <fullName evidence="1">Uncharacterized protein</fullName>
    </submittedName>
</protein>
<dbReference type="Proteomes" id="UP000030665">
    <property type="component" value="Unassembled WGS sequence"/>
</dbReference>
<dbReference type="OrthoDB" id="10058657at2759"/>
<evidence type="ECO:0000313" key="1">
    <source>
        <dbReference type="EMBL" id="CDW60159.1"/>
    </source>
</evidence>
<sequence length="238" mass="26245">MEKLVLTKGLNYVPTTKRVSILNTVRNVEAALHKLDECKANEIRCAVSNVLLSQMYQPKLNSTPFEFHILNRLKMDTSITTTKADKGNAVVIIDKCPIAARLKNCSARQPVRIPDGLIEPTPKSPLHLIACYGEQSGDQRIVAISKPSTTASNSKSPELYCLSKGHKPDILSRPIVSSSNFMTSALSKYIATLLNFFAGKRQSHVSYSRELLNAVKTTVEPPKLTTSLCRPPPKLTEL</sequence>
<name>A0A077ZK87_TRITR</name>
<reference evidence="1" key="1">
    <citation type="submission" date="2014-01" db="EMBL/GenBank/DDBJ databases">
        <authorList>
            <person name="Aslett M."/>
        </authorList>
    </citation>
    <scope>NUCLEOTIDE SEQUENCE</scope>
</reference>
<evidence type="ECO:0000313" key="2">
    <source>
        <dbReference type="Proteomes" id="UP000030665"/>
    </source>
</evidence>
<accession>A0A077ZK87</accession>
<proteinExistence type="predicted"/>
<dbReference type="EMBL" id="HG806922">
    <property type="protein sequence ID" value="CDW60159.1"/>
    <property type="molecule type" value="Genomic_DNA"/>
</dbReference>
<dbReference type="AlphaFoldDB" id="A0A077ZK87"/>
<reference evidence="1" key="2">
    <citation type="submission" date="2014-03" db="EMBL/GenBank/DDBJ databases">
        <title>The whipworm genome and dual-species transcriptomics of an intimate host-pathogen interaction.</title>
        <authorList>
            <person name="Foth B.J."/>
            <person name="Tsai I.J."/>
            <person name="Reid A.J."/>
            <person name="Bancroft A.J."/>
            <person name="Nichol S."/>
            <person name="Tracey A."/>
            <person name="Holroyd N."/>
            <person name="Cotton J.A."/>
            <person name="Stanley E.J."/>
            <person name="Zarowiecki M."/>
            <person name="Liu J.Z."/>
            <person name="Huckvale T."/>
            <person name="Cooper P.J."/>
            <person name="Grencis R.K."/>
            <person name="Berriman M."/>
        </authorList>
    </citation>
    <scope>NUCLEOTIDE SEQUENCE [LARGE SCALE GENOMIC DNA]</scope>
</reference>